<dbReference type="InterPro" id="IPR012997">
    <property type="entry name" value="RplA"/>
</dbReference>
<dbReference type="InterPro" id="IPR034718">
    <property type="entry name" value="RlpA"/>
</dbReference>
<comment type="caution">
    <text evidence="8">The sequence shown here is derived from an EMBL/GenBank/DDBJ whole genome shotgun (WGS) entry which is preliminary data.</text>
</comment>
<dbReference type="InterPro" id="IPR036908">
    <property type="entry name" value="RlpA-like_sf"/>
</dbReference>
<dbReference type="EC" id="4.2.2.-" evidence="4"/>
<proteinExistence type="inferred from homology"/>
<comment type="function">
    <text evidence="4">Lytic transglycosylase with a strong preference for naked glycan strands that lack stem peptides.</text>
</comment>
<dbReference type="GO" id="GO:0005886">
    <property type="term" value="C:plasma membrane"/>
    <property type="evidence" value="ECO:0007669"/>
    <property type="project" value="UniProtKB-SubCell"/>
</dbReference>
<name>A0A557RGW4_9GAMM</name>
<dbReference type="Gene3D" id="2.40.40.10">
    <property type="entry name" value="RlpA-like domain"/>
    <property type="match status" value="1"/>
</dbReference>
<dbReference type="GO" id="GO:0009279">
    <property type="term" value="C:cell outer membrane"/>
    <property type="evidence" value="ECO:0007669"/>
    <property type="project" value="TreeGrafter"/>
</dbReference>
<evidence type="ECO:0000313" key="9">
    <source>
        <dbReference type="Proteomes" id="UP000316688"/>
    </source>
</evidence>
<keyword evidence="4" id="KW-1003">Cell membrane</keyword>
<sequence length="253" mass="27510">MSRLAVGLLALLMAGCSGLVPEPQDGPGRVIDDPMAIPDAVPQSVPASRYGNPEQYEVFGQTYRVMDSAAGHRERGIASWYGSKFQGRRTSSGEPYDMYAMTAAHKHLPLPTWVEVRHLDTDRSIVVKVNDRGPFADDRIIDLSYAAAAKLGMLERGTAPVEIRVVTPDEPTRGDYWIQMAAFRDAGNARQLARQLQEAPLSASPVIREGGDGLHRVRLGPLPDSAGVDQLRAELENARFSPGHVIIPADSSD</sequence>
<dbReference type="PANTHER" id="PTHR34183:SF1">
    <property type="entry name" value="ENDOLYTIC PEPTIDOGLYCAN TRANSGLYCOSYLASE RLPA"/>
    <property type="match status" value="1"/>
</dbReference>
<keyword evidence="9" id="KW-1185">Reference proteome</keyword>
<keyword evidence="3 4" id="KW-0961">Cell wall biogenesis/degradation</keyword>
<evidence type="ECO:0000256" key="6">
    <source>
        <dbReference type="SAM" id="SignalP"/>
    </source>
</evidence>
<comment type="subcellular location">
    <subcellularLocation>
        <location evidence="4">Cell membrane</location>
        <topology evidence="4">Lipid-anchor</topology>
    </subcellularLocation>
</comment>
<dbReference type="Proteomes" id="UP000316688">
    <property type="component" value="Unassembled WGS sequence"/>
</dbReference>
<evidence type="ECO:0000256" key="2">
    <source>
        <dbReference type="ARBA" id="ARBA00023239"/>
    </source>
</evidence>
<evidence type="ECO:0000259" key="7">
    <source>
        <dbReference type="PROSITE" id="PS51724"/>
    </source>
</evidence>
<dbReference type="Pfam" id="PF03330">
    <property type="entry name" value="DPBB_1"/>
    <property type="match status" value="1"/>
</dbReference>
<dbReference type="Gene3D" id="3.30.70.1070">
    <property type="entry name" value="Sporulation related repeat"/>
    <property type="match status" value="1"/>
</dbReference>
<dbReference type="SUPFAM" id="SSF110997">
    <property type="entry name" value="Sporulation related repeat"/>
    <property type="match status" value="1"/>
</dbReference>
<dbReference type="GO" id="GO:0071555">
    <property type="term" value="P:cell wall organization"/>
    <property type="evidence" value="ECO:0007669"/>
    <property type="project" value="UniProtKB-KW"/>
</dbReference>
<keyword evidence="1 6" id="KW-0732">Signal</keyword>
<feature type="chain" id="PRO_5022275906" description="Endolytic peptidoglycan transglycosylase RlpA" evidence="6">
    <location>
        <begin position="20"/>
        <end position="253"/>
    </location>
</feature>
<dbReference type="InterPro" id="IPR009009">
    <property type="entry name" value="RlpA-like_DPBB"/>
</dbReference>
<keyword evidence="4" id="KW-0449">Lipoprotein</keyword>
<accession>A0A557RGW4</accession>
<evidence type="ECO:0000256" key="4">
    <source>
        <dbReference type="HAMAP-Rule" id="MF_02071"/>
    </source>
</evidence>
<feature type="domain" description="SPOR" evidence="7">
    <location>
        <begin position="170"/>
        <end position="248"/>
    </location>
</feature>
<dbReference type="PANTHER" id="PTHR34183">
    <property type="entry name" value="ENDOLYTIC PEPTIDOGLYCAN TRANSGLYCOSYLASE RLPA"/>
    <property type="match status" value="1"/>
</dbReference>
<evidence type="ECO:0000256" key="5">
    <source>
        <dbReference type="RuleBase" id="RU003495"/>
    </source>
</evidence>
<evidence type="ECO:0000256" key="1">
    <source>
        <dbReference type="ARBA" id="ARBA00022729"/>
    </source>
</evidence>
<organism evidence="8 9">
    <name type="scientific">Spiribacter aquaticus</name>
    <dbReference type="NCBI Taxonomy" id="1935996"/>
    <lineage>
        <taxon>Bacteria</taxon>
        <taxon>Pseudomonadati</taxon>
        <taxon>Pseudomonadota</taxon>
        <taxon>Gammaproteobacteria</taxon>
        <taxon>Chromatiales</taxon>
        <taxon>Ectothiorhodospiraceae</taxon>
        <taxon>Spiribacter</taxon>
    </lineage>
</organism>
<keyword evidence="4" id="KW-0564">Palmitate</keyword>
<dbReference type="InterPro" id="IPR007730">
    <property type="entry name" value="SPOR-like_dom"/>
</dbReference>
<dbReference type="Pfam" id="PF05036">
    <property type="entry name" value="SPOR"/>
    <property type="match status" value="1"/>
</dbReference>
<dbReference type="GO" id="GO:0042834">
    <property type="term" value="F:peptidoglycan binding"/>
    <property type="evidence" value="ECO:0007669"/>
    <property type="project" value="InterPro"/>
</dbReference>
<protein>
    <recommendedName>
        <fullName evidence="4">Endolytic peptidoglycan transglycosylase RlpA</fullName>
        <ecNumber evidence="4">4.2.2.-</ecNumber>
    </recommendedName>
</protein>
<dbReference type="NCBIfam" id="TIGR00413">
    <property type="entry name" value="rlpA"/>
    <property type="match status" value="1"/>
</dbReference>
<dbReference type="PROSITE" id="PS51257">
    <property type="entry name" value="PROKAR_LIPOPROTEIN"/>
    <property type="match status" value="1"/>
</dbReference>
<keyword evidence="2 4" id="KW-0456">Lyase</keyword>
<dbReference type="CDD" id="cd22268">
    <property type="entry name" value="DPBB_RlpA-like"/>
    <property type="match status" value="1"/>
</dbReference>
<reference evidence="8 9" key="1">
    <citation type="submission" date="2019-07" db="EMBL/GenBank/DDBJ databases">
        <title>Reclasification of Spiribacter aquaticus.</title>
        <authorList>
            <person name="Leon M.J."/>
            <person name="Sanchez-Porro C."/>
            <person name="Ventosa A."/>
        </authorList>
    </citation>
    <scope>NUCLEOTIDE SEQUENCE [LARGE SCALE GENOMIC DNA]</scope>
    <source>
        <strain evidence="8 9">SP30</strain>
    </source>
</reference>
<dbReference type="GO" id="GO:0008932">
    <property type="term" value="F:lytic endotransglycosylase activity"/>
    <property type="evidence" value="ECO:0007669"/>
    <property type="project" value="UniProtKB-UniRule"/>
</dbReference>
<feature type="signal peptide" evidence="6">
    <location>
        <begin position="1"/>
        <end position="19"/>
    </location>
</feature>
<dbReference type="InterPro" id="IPR036680">
    <property type="entry name" value="SPOR-like_sf"/>
</dbReference>
<evidence type="ECO:0000313" key="8">
    <source>
        <dbReference type="EMBL" id="TVO64399.1"/>
    </source>
</evidence>
<dbReference type="AlphaFoldDB" id="A0A557RGW4"/>
<keyword evidence="4" id="KW-0472">Membrane</keyword>
<comment type="similarity">
    <text evidence="4 5">Belongs to the RlpA family.</text>
</comment>
<dbReference type="HAMAP" id="MF_02071">
    <property type="entry name" value="RlpA"/>
    <property type="match status" value="1"/>
</dbReference>
<gene>
    <name evidence="4" type="primary">rlpA</name>
    <name evidence="8" type="ORF">FPL11_06980</name>
</gene>
<dbReference type="EMBL" id="VMKP01000003">
    <property type="protein sequence ID" value="TVO64399.1"/>
    <property type="molecule type" value="Genomic_DNA"/>
</dbReference>
<evidence type="ECO:0000256" key="3">
    <source>
        <dbReference type="ARBA" id="ARBA00023316"/>
    </source>
</evidence>
<dbReference type="GO" id="GO:0000270">
    <property type="term" value="P:peptidoglycan metabolic process"/>
    <property type="evidence" value="ECO:0007669"/>
    <property type="project" value="UniProtKB-UniRule"/>
</dbReference>
<dbReference type="RefSeq" id="WP_144347994.1">
    <property type="nucleotide sequence ID" value="NZ_VMKP01000003.1"/>
</dbReference>
<dbReference type="SUPFAM" id="SSF50685">
    <property type="entry name" value="Barwin-like endoglucanases"/>
    <property type="match status" value="1"/>
</dbReference>
<dbReference type="PROSITE" id="PS51724">
    <property type="entry name" value="SPOR"/>
    <property type="match status" value="1"/>
</dbReference>